<evidence type="ECO:0000256" key="7">
    <source>
        <dbReference type="ARBA" id="ARBA00023315"/>
    </source>
</evidence>
<evidence type="ECO:0000256" key="4">
    <source>
        <dbReference type="ARBA" id="ARBA00022729"/>
    </source>
</evidence>
<dbReference type="Proteomes" id="UP000054997">
    <property type="component" value="Unassembled WGS sequence"/>
</dbReference>
<keyword evidence="7" id="KW-0012">Acyltransferase</keyword>
<dbReference type="Gene3D" id="2.40.160.20">
    <property type="match status" value="1"/>
</dbReference>
<dbReference type="STRING" id="45068.Llon_2151"/>
<evidence type="ECO:0000256" key="8">
    <source>
        <dbReference type="SAM" id="SignalP"/>
    </source>
</evidence>
<dbReference type="InterPro" id="IPR011250">
    <property type="entry name" value="OMP/PagP_B-barrel"/>
</dbReference>
<dbReference type="NCBIfam" id="NF008271">
    <property type="entry name" value="PRK11045.1"/>
    <property type="match status" value="1"/>
</dbReference>
<evidence type="ECO:0000256" key="1">
    <source>
        <dbReference type="ARBA" id="ARBA00004442"/>
    </source>
</evidence>
<dbReference type="GO" id="GO:0016746">
    <property type="term" value="F:acyltransferase activity"/>
    <property type="evidence" value="ECO:0007669"/>
    <property type="project" value="UniProtKB-KW"/>
</dbReference>
<evidence type="ECO:0000313" key="10">
    <source>
        <dbReference type="Proteomes" id="UP000054997"/>
    </source>
</evidence>
<dbReference type="Pfam" id="PF07017">
    <property type="entry name" value="PagP"/>
    <property type="match status" value="1"/>
</dbReference>
<dbReference type="EMBL" id="LNYK01000034">
    <property type="protein sequence ID" value="KTD19571.1"/>
    <property type="molecule type" value="Genomic_DNA"/>
</dbReference>
<keyword evidence="5" id="KW-0472">Membrane</keyword>
<dbReference type="InterPro" id="IPR009746">
    <property type="entry name" value="LipidA_acyl_PagP"/>
</dbReference>
<evidence type="ECO:0000256" key="3">
    <source>
        <dbReference type="ARBA" id="ARBA00022679"/>
    </source>
</evidence>
<proteinExistence type="inferred from homology"/>
<keyword evidence="10" id="KW-1185">Reference proteome</keyword>
<organism evidence="9 10">
    <name type="scientific">Legionella londiniensis</name>
    <dbReference type="NCBI Taxonomy" id="45068"/>
    <lineage>
        <taxon>Bacteria</taxon>
        <taxon>Pseudomonadati</taxon>
        <taxon>Pseudomonadota</taxon>
        <taxon>Gammaproteobacteria</taxon>
        <taxon>Legionellales</taxon>
        <taxon>Legionellaceae</taxon>
        <taxon>Legionella</taxon>
    </lineage>
</organism>
<dbReference type="AlphaFoldDB" id="A0A0W0VHH8"/>
<evidence type="ECO:0000256" key="6">
    <source>
        <dbReference type="ARBA" id="ARBA00023237"/>
    </source>
</evidence>
<evidence type="ECO:0000256" key="2">
    <source>
        <dbReference type="ARBA" id="ARBA00006368"/>
    </source>
</evidence>
<dbReference type="RefSeq" id="WP_083503331.1">
    <property type="nucleotide sequence ID" value="NZ_CAAAHZ010000002.1"/>
</dbReference>
<dbReference type="SUPFAM" id="SSF56925">
    <property type="entry name" value="OMPA-like"/>
    <property type="match status" value="1"/>
</dbReference>
<accession>A0A0W0VHH8</accession>
<dbReference type="GO" id="GO:0009279">
    <property type="term" value="C:cell outer membrane"/>
    <property type="evidence" value="ECO:0007669"/>
    <property type="project" value="UniProtKB-SubCell"/>
</dbReference>
<keyword evidence="3 9" id="KW-0808">Transferase</keyword>
<gene>
    <name evidence="9" type="primary">pagP</name>
    <name evidence="9" type="ORF">Llon_2151</name>
</gene>
<reference evidence="9 10" key="1">
    <citation type="submission" date="2015-11" db="EMBL/GenBank/DDBJ databases">
        <title>Genomic analysis of 38 Legionella species identifies large and diverse effector repertoires.</title>
        <authorList>
            <person name="Burstein D."/>
            <person name="Amaro F."/>
            <person name="Zusman T."/>
            <person name="Lifshitz Z."/>
            <person name="Cohen O."/>
            <person name="Gilbert J.A."/>
            <person name="Pupko T."/>
            <person name="Shuman H.A."/>
            <person name="Segal G."/>
        </authorList>
    </citation>
    <scope>NUCLEOTIDE SEQUENCE [LARGE SCALE GENOMIC DNA]</scope>
    <source>
        <strain evidence="9 10">ATCC 49505</strain>
    </source>
</reference>
<name>A0A0W0VHH8_9GAMM</name>
<feature type="signal peptide" evidence="8">
    <location>
        <begin position="1"/>
        <end position="18"/>
    </location>
</feature>
<sequence length="185" mass="20839">MKKIFFFFCILGVKTVFAAQPTKPCEHWSHLLKPACQRLHQIWSEGSLDLYVTGYAWHNRYTYPPEKIAAYNEAAWGGGLGKSLYDERGNLHTLYAFAFLDSHKKIEPAAGYAYIKTLPLNPDTHVGLGASLFITARSDMFNYHPFPGLLPWATFTHKRATLAATYIPGAQGAGNVLFILSKWRL</sequence>
<keyword evidence="6" id="KW-0998">Cell outer membrane</keyword>
<protein>
    <submittedName>
        <fullName evidence="9">Palmitoyl transferase</fullName>
    </submittedName>
</protein>
<dbReference type="OrthoDB" id="9156803at2"/>
<comment type="subcellular location">
    <subcellularLocation>
        <location evidence="1">Cell outer membrane</location>
    </subcellularLocation>
</comment>
<evidence type="ECO:0000313" key="9">
    <source>
        <dbReference type="EMBL" id="KTD19571.1"/>
    </source>
</evidence>
<feature type="chain" id="PRO_5006914812" evidence="8">
    <location>
        <begin position="19"/>
        <end position="185"/>
    </location>
</feature>
<comment type="similarity">
    <text evidence="2">Belongs to the lipid A palmitoyltransferase family.</text>
</comment>
<keyword evidence="4 8" id="KW-0732">Signal</keyword>
<comment type="caution">
    <text evidence="9">The sequence shown here is derived from an EMBL/GenBank/DDBJ whole genome shotgun (WGS) entry which is preliminary data.</text>
</comment>
<evidence type="ECO:0000256" key="5">
    <source>
        <dbReference type="ARBA" id="ARBA00023136"/>
    </source>
</evidence>